<keyword evidence="4" id="KW-1133">Transmembrane helix</keyword>
<dbReference type="InParanoid" id="A0A6I9UY56"/>
<proteinExistence type="predicted"/>
<evidence type="ECO:0000256" key="4">
    <source>
        <dbReference type="SAM" id="Phobius"/>
    </source>
</evidence>
<keyword evidence="1" id="KW-0433">Leucine-rich repeat</keyword>
<keyword evidence="5" id="KW-0732">Signal</keyword>
<dbReference type="Proteomes" id="UP001652620">
    <property type="component" value="Chromosome 3"/>
</dbReference>
<feature type="region of interest" description="Disordered" evidence="3">
    <location>
        <begin position="622"/>
        <end position="651"/>
    </location>
</feature>
<dbReference type="PANTHER" id="PTHR24366">
    <property type="entry name" value="IG(IMMUNOGLOBULIN) AND LRR(LEUCINE RICH REPEAT) DOMAINS"/>
    <property type="match status" value="1"/>
</dbReference>
<evidence type="ECO:0000313" key="7">
    <source>
        <dbReference type="RefSeq" id="XP_011203324.4"/>
    </source>
</evidence>
<dbReference type="GeneID" id="105226203"/>
<dbReference type="OrthoDB" id="26525at2759"/>
<dbReference type="PANTHER" id="PTHR24366:SF96">
    <property type="entry name" value="LEUCINE RICH REPEAT CONTAINING 53"/>
    <property type="match status" value="1"/>
</dbReference>
<feature type="region of interest" description="Disordered" evidence="3">
    <location>
        <begin position="723"/>
        <end position="748"/>
    </location>
</feature>
<feature type="signal peptide" evidence="5">
    <location>
        <begin position="1"/>
        <end position="24"/>
    </location>
</feature>
<protein>
    <submittedName>
        <fullName evidence="7">Uncharacterized protein LOC105226203</fullName>
    </submittedName>
</protein>
<dbReference type="Pfam" id="PF00560">
    <property type="entry name" value="LRR_1"/>
    <property type="match status" value="1"/>
</dbReference>
<dbReference type="Gene3D" id="3.80.10.10">
    <property type="entry name" value="Ribonuclease Inhibitor"/>
    <property type="match status" value="1"/>
</dbReference>
<accession>A0A6I9UY56</accession>
<organism evidence="6 7">
    <name type="scientific">Bactrocera dorsalis</name>
    <name type="common">Oriental fruit fly</name>
    <name type="synonym">Dacus dorsalis</name>
    <dbReference type="NCBI Taxonomy" id="27457"/>
    <lineage>
        <taxon>Eukaryota</taxon>
        <taxon>Metazoa</taxon>
        <taxon>Ecdysozoa</taxon>
        <taxon>Arthropoda</taxon>
        <taxon>Hexapoda</taxon>
        <taxon>Insecta</taxon>
        <taxon>Pterygota</taxon>
        <taxon>Neoptera</taxon>
        <taxon>Endopterygota</taxon>
        <taxon>Diptera</taxon>
        <taxon>Brachycera</taxon>
        <taxon>Muscomorpha</taxon>
        <taxon>Tephritoidea</taxon>
        <taxon>Tephritidae</taxon>
        <taxon>Bactrocera</taxon>
        <taxon>Bactrocera</taxon>
    </lineage>
</organism>
<keyword evidence="4" id="KW-0812">Transmembrane</keyword>
<dbReference type="SUPFAM" id="SSF52058">
    <property type="entry name" value="L domain-like"/>
    <property type="match status" value="2"/>
</dbReference>
<name>A0A6I9UY56_BACDO</name>
<dbReference type="AlphaFoldDB" id="A0A6I9UY56"/>
<feature type="compositionally biased region" description="Low complexity" evidence="3">
    <location>
        <begin position="732"/>
        <end position="745"/>
    </location>
</feature>
<dbReference type="RefSeq" id="XP_011203324.4">
    <property type="nucleotide sequence ID" value="XM_011205022.4"/>
</dbReference>
<feature type="chain" id="PRO_5047277524" evidence="5">
    <location>
        <begin position="25"/>
        <end position="769"/>
    </location>
</feature>
<feature type="compositionally biased region" description="Polar residues" evidence="3">
    <location>
        <begin position="626"/>
        <end position="648"/>
    </location>
</feature>
<dbReference type="KEGG" id="bdr:105226203"/>
<dbReference type="PROSITE" id="PS51450">
    <property type="entry name" value="LRR"/>
    <property type="match status" value="1"/>
</dbReference>
<reference evidence="7" key="1">
    <citation type="submission" date="2025-08" db="UniProtKB">
        <authorList>
            <consortium name="RefSeq"/>
        </authorList>
    </citation>
    <scope>IDENTIFICATION</scope>
    <source>
        <tissue evidence="7">Adult</tissue>
    </source>
</reference>
<evidence type="ECO:0000256" key="1">
    <source>
        <dbReference type="ARBA" id="ARBA00022614"/>
    </source>
</evidence>
<evidence type="ECO:0000256" key="5">
    <source>
        <dbReference type="SAM" id="SignalP"/>
    </source>
</evidence>
<dbReference type="InterPro" id="IPR032675">
    <property type="entry name" value="LRR_dom_sf"/>
</dbReference>
<evidence type="ECO:0000256" key="2">
    <source>
        <dbReference type="ARBA" id="ARBA00022737"/>
    </source>
</evidence>
<evidence type="ECO:0000256" key="3">
    <source>
        <dbReference type="SAM" id="MobiDB-lite"/>
    </source>
</evidence>
<evidence type="ECO:0000313" key="6">
    <source>
        <dbReference type="Proteomes" id="UP001652620"/>
    </source>
</evidence>
<gene>
    <name evidence="7" type="primary">LOC105226203</name>
</gene>
<keyword evidence="6" id="KW-1185">Reference proteome</keyword>
<dbReference type="GO" id="GO:0005886">
    <property type="term" value="C:plasma membrane"/>
    <property type="evidence" value="ECO:0007669"/>
    <property type="project" value="TreeGrafter"/>
</dbReference>
<dbReference type="InterPro" id="IPR001611">
    <property type="entry name" value="Leu-rich_rpt"/>
</dbReference>
<keyword evidence="2" id="KW-0677">Repeat</keyword>
<feature type="transmembrane region" description="Helical" evidence="4">
    <location>
        <begin position="563"/>
        <end position="585"/>
    </location>
</feature>
<sequence length="769" mass="86800">MSKVFVCYLKILTLLVLLCESCAAVDVNRQQNITEAANSWQYLIKHGESALKFLKNYVNVTINGSVPECMEYQCKVYCGNTRADQLNKSIENALSVNSSNCSAILELRLYNVEFPKQRISFGFLGEYFNKVRMLYIGSSNVTAIAAGAFKEGIFKEIQLENLELEELNKKMFKNITTIFTILSIIQRNKPIELVCDDFLGYIKYQIKNFTLQGNIKHITNTTASSSLLNSLRYLDLSYNNFTNTFTEETFEKLWVVEYLDLSHSNIQYLPDYVFSKITDTLLYLNLSYNQLTTINYLIFGRHAIYDDLTIDLNYNPWNCTCDLLTEMKLLLMFQSNPPTCDEPIELENVSVLDERVCHSVTNITANSTAVMASTTQYTKQTTLKPITTIGDYDNVYITPTRENSSSLTTNPTSITTSAVVDGDDDTILVRCLVPGEATMVTWHTVLWPETQIRLTELPNLRVEVLLEITDSKESYGLIWFSSVVDDYYSMTVNYNQYGLGCVGPITYTTIVSNLLPNTAYTFCLMPNDDLKISPYNCDSLHMNSNLQVVYNTWLSHDMRFTGISLTVLGVLLTCFLGIASVYMLLKHKPTLLKGSKRVKTTSANSMDIVIFPKQRSLENLKRKEQTLAQRTSHSTYDTSNSSPTSNNHIIRRDSVVSVESNQSYMNANLYEVIPAYLRLQDVASDYEKKSLELESIDSYMSTLAPKYECTSVSYAEVLPRNKRASNDPLPALPTARASSTTTLALEPPASMPESMAYITVTEANENAGS</sequence>
<keyword evidence="4" id="KW-0472">Membrane</keyword>